<evidence type="ECO:0000256" key="4">
    <source>
        <dbReference type="ARBA" id="ARBA00022679"/>
    </source>
</evidence>
<comment type="function">
    <text evidence="12">Catalyzes the phosphorylation of ribose at O-5 in a reaction requiring ATP and magnesium. The resulting D-ribose-5-phosphate can then be used either for sythesis of nucleotides, histidine, and tryptophan, or as a component of the pentose phosphate pathway.</text>
</comment>
<comment type="pathway">
    <text evidence="12">Carbohydrate metabolism; D-ribose degradation; D-ribose 5-phosphate from beta-D-ribopyranose: step 2/2.</text>
</comment>
<feature type="binding site" evidence="12">
    <location>
        <position position="179"/>
    </location>
    <ligand>
        <name>ATP</name>
        <dbReference type="ChEBI" id="CHEBI:30616"/>
    </ligand>
</feature>
<feature type="binding site" evidence="12">
    <location>
        <position position="134"/>
    </location>
    <ligand>
        <name>substrate</name>
    </ligand>
</feature>
<comment type="similarity">
    <text evidence="1">Belongs to the carbohydrate kinase pfkB family.</text>
</comment>
<dbReference type="InterPro" id="IPR002173">
    <property type="entry name" value="Carboh/pur_kinase_PfkB_CS"/>
</dbReference>
<dbReference type="SUPFAM" id="SSF53613">
    <property type="entry name" value="Ribokinase-like"/>
    <property type="match status" value="1"/>
</dbReference>
<dbReference type="GO" id="GO:0019303">
    <property type="term" value="P:D-ribose catabolic process"/>
    <property type="evidence" value="ECO:0007669"/>
    <property type="project" value="UniProtKB-UniRule"/>
</dbReference>
<feature type="binding site" evidence="12">
    <location>
        <position position="244"/>
    </location>
    <ligand>
        <name>K(+)</name>
        <dbReference type="ChEBI" id="CHEBI:29103"/>
    </ligand>
</feature>
<dbReference type="AlphaFoldDB" id="A0A839AAT9"/>
<evidence type="ECO:0000313" key="14">
    <source>
        <dbReference type="EMBL" id="MBA5776245.1"/>
    </source>
</evidence>
<feature type="binding site" evidence="12">
    <location>
        <begin position="9"/>
        <end position="11"/>
    </location>
    <ligand>
        <name>substrate</name>
    </ligand>
</feature>
<accession>A0A839AAT9</accession>
<dbReference type="InterPro" id="IPR011877">
    <property type="entry name" value="Ribokinase"/>
</dbReference>
<dbReference type="GO" id="GO:0005524">
    <property type="term" value="F:ATP binding"/>
    <property type="evidence" value="ECO:0007669"/>
    <property type="project" value="UniProtKB-UniRule"/>
</dbReference>
<reference evidence="14 15" key="1">
    <citation type="submission" date="2020-07" db="EMBL/GenBank/DDBJ databases">
        <title>Stappia sp., F7233, whole genome shotgun sequencing project.</title>
        <authorList>
            <person name="Jiang S."/>
            <person name="Liu Z.W."/>
            <person name="Du Z.J."/>
        </authorList>
    </citation>
    <scope>NUCLEOTIDE SEQUENCE [LARGE SCALE GENOMIC DNA]</scope>
    <source>
        <strain evidence="14 15">F7233</strain>
    </source>
</reference>
<comment type="subunit">
    <text evidence="12">Homodimer.</text>
</comment>
<keyword evidence="6 12" id="KW-0547">Nucleotide-binding</keyword>
<feature type="binding site" evidence="12">
    <location>
        <begin position="37"/>
        <end position="41"/>
    </location>
    <ligand>
        <name>substrate</name>
    </ligand>
</feature>
<keyword evidence="12" id="KW-0963">Cytoplasm</keyword>
<feature type="binding site" evidence="12">
    <location>
        <position position="287"/>
    </location>
    <ligand>
        <name>K(+)</name>
        <dbReference type="ChEBI" id="CHEBI:29103"/>
    </ligand>
</feature>
<evidence type="ECO:0000259" key="13">
    <source>
        <dbReference type="Pfam" id="PF00294"/>
    </source>
</evidence>
<dbReference type="Proteomes" id="UP000541109">
    <property type="component" value="Unassembled WGS sequence"/>
</dbReference>
<evidence type="ECO:0000256" key="7">
    <source>
        <dbReference type="ARBA" id="ARBA00022777"/>
    </source>
</evidence>
<evidence type="ECO:0000256" key="6">
    <source>
        <dbReference type="ARBA" id="ARBA00022741"/>
    </source>
</evidence>
<dbReference type="PANTHER" id="PTHR10584:SF166">
    <property type="entry name" value="RIBOKINASE"/>
    <property type="match status" value="1"/>
</dbReference>
<dbReference type="EC" id="2.7.1.15" evidence="2 12"/>
<gene>
    <name evidence="12" type="primary">rbsK</name>
    <name evidence="14" type="ORF">H2509_03805</name>
</gene>
<evidence type="ECO:0000256" key="1">
    <source>
        <dbReference type="ARBA" id="ARBA00005380"/>
    </source>
</evidence>
<keyword evidence="7 12" id="KW-0418">Kinase</keyword>
<keyword evidence="10 12" id="KW-0630">Potassium</keyword>
<feature type="binding site" evidence="12">
    <location>
        <position position="248"/>
    </location>
    <ligand>
        <name>substrate</name>
    </ligand>
</feature>
<feature type="binding site" evidence="12">
    <location>
        <position position="242"/>
    </location>
    <ligand>
        <name>K(+)</name>
        <dbReference type="ChEBI" id="CHEBI:29103"/>
    </ligand>
</feature>
<feature type="binding site" evidence="12">
    <location>
        <position position="281"/>
    </location>
    <ligand>
        <name>K(+)</name>
        <dbReference type="ChEBI" id="CHEBI:29103"/>
    </ligand>
</feature>
<dbReference type="InterPro" id="IPR029056">
    <property type="entry name" value="Ribokinase-like"/>
</dbReference>
<keyword evidence="9 12" id="KW-0460">Magnesium</keyword>
<comment type="catalytic activity">
    <reaction evidence="12">
        <text>D-ribose + ATP = D-ribose 5-phosphate + ADP + H(+)</text>
        <dbReference type="Rhea" id="RHEA:13697"/>
        <dbReference type="ChEBI" id="CHEBI:15378"/>
        <dbReference type="ChEBI" id="CHEBI:30616"/>
        <dbReference type="ChEBI" id="CHEBI:47013"/>
        <dbReference type="ChEBI" id="CHEBI:78346"/>
        <dbReference type="ChEBI" id="CHEBI:456216"/>
        <dbReference type="EC" id="2.7.1.15"/>
    </reaction>
</comment>
<feature type="binding site" evidence="12">
    <location>
        <position position="278"/>
    </location>
    <ligand>
        <name>K(+)</name>
        <dbReference type="ChEBI" id="CHEBI:29103"/>
    </ligand>
</feature>
<keyword evidence="4 12" id="KW-0808">Transferase</keyword>
<proteinExistence type="inferred from homology"/>
<dbReference type="EMBL" id="JACFXV010000038">
    <property type="protein sequence ID" value="MBA5776245.1"/>
    <property type="molecule type" value="Genomic_DNA"/>
</dbReference>
<feature type="binding site" evidence="12">
    <location>
        <position position="283"/>
    </location>
    <ligand>
        <name>K(+)</name>
        <dbReference type="ChEBI" id="CHEBI:29103"/>
    </ligand>
</feature>
<dbReference type="GO" id="GO:0004747">
    <property type="term" value="F:ribokinase activity"/>
    <property type="evidence" value="ECO:0007669"/>
    <property type="project" value="UniProtKB-UniRule"/>
</dbReference>
<dbReference type="PRINTS" id="PR00990">
    <property type="entry name" value="RIBOKINASE"/>
</dbReference>
<feature type="binding site" evidence="12">
    <location>
        <begin position="247"/>
        <end position="248"/>
    </location>
    <ligand>
        <name>ATP</name>
        <dbReference type="ChEBI" id="CHEBI:30616"/>
    </ligand>
</feature>
<evidence type="ECO:0000256" key="8">
    <source>
        <dbReference type="ARBA" id="ARBA00022840"/>
    </source>
</evidence>
<evidence type="ECO:0000256" key="3">
    <source>
        <dbReference type="ARBA" id="ARBA00016943"/>
    </source>
</evidence>
<keyword evidence="8 12" id="KW-0067">ATP-binding</keyword>
<evidence type="ECO:0000256" key="9">
    <source>
        <dbReference type="ARBA" id="ARBA00022842"/>
    </source>
</evidence>
<sequence>MIIVFGSINLDLVVALPRLPQPGETVVGPDHQTFAGGKGANQALAAARAGGRVRMIGAVGNDAHAAPALANLEKAGVDLSHVRHLPGSTGIAMIGVDAAGENLIMCASGVNARVVADWLQGEVREHDLLVLQRELALEPIEKAIAMARRNRARVLLNAAPSAGGGLARLVDDVDILVANRQEAAELAAERGKADASASPEDLLGVLSSPDRLTVITLGGDGLVAREGDILWRVKAPKIDVVDTTGAGDAFVGALAAALDRGADTERALKEGTAAGALACQATGAQTSSPDKAAIAALVERI</sequence>
<comment type="caution">
    <text evidence="14">The sequence shown here is derived from an EMBL/GenBank/DDBJ whole genome shotgun (WGS) entry which is preliminary data.</text>
</comment>
<dbReference type="PROSITE" id="PS00584">
    <property type="entry name" value="PFKB_KINASES_2"/>
    <property type="match status" value="1"/>
</dbReference>
<dbReference type="RefSeq" id="WP_182162455.1">
    <property type="nucleotide sequence ID" value="NZ_JACFXV010000038.1"/>
</dbReference>
<keyword evidence="5 12" id="KW-0479">Metal-binding</keyword>
<comment type="subcellular location">
    <subcellularLocation>
        <location evidence="12">Cytoplasm</location>
    </subcellularLocation>
</comment>
<evidence type="ECO:0000256" key="2">
    <source>
        <dbReference type="ARBA" id="ARBA00012035"/>
    </source>
</evidence>
<keyword evidence="15" id="KW-1185">Reference proteome</keyword>
<keyword evidence="11 12" id="KW-0119">Carbohydrate metabolism</keyword>
<comment type="activity regulation">
    <text evidence="12">Activated by a monovalent cation that binds near, but not in, the active site. The most likely occupant of the site in vivo is potassium. Ion binding induces a conformational change that may alter substrate affinity.</text>
</comment>
<evidence type="ECO:0000256" key="10">
    <source>
        <dbReference type="ARBA" id="ARBA00022958"/>
    </source>
</evidence>
<protein>
    <recommendedName>
        <fullName evidence="3 12">Ribokinase</fullName>
        <shortName evidence="12">RK</shortName>
        <ecNumber evidence="2 12">2.7.1.15</ecNumber>
    </recommendedName>
</protein>
<dbReference type="Pfam" id="PF00294">
    <property type="entry name" value="PfkB"/>
    <property type="match status" value="1"/>
</dbReference>
<evidence type="ECO:0000256" key="12">
    <source>
        <dbReference type="HAMAP-Rule" id="MF_01987"/>
    </source>
</evidence>
<organism evidence="14 15">
    <name type="scientific">Stappia albiluteola</name>
    <dbReference type="NCBI Taxonomy" id="2758565"/>
    <lineage>
        <taxon>Bacteria</taxon>
        <taxon>Pseudomonadati</taxon>
        <taxon>Pseudomonadota</taxon>
        <taxon>Alphaproteobacteria</taxon>
        <taxon>Hyphomicrobiales</taxon>
        <taxon>Stappiaceae</taxon>
        <taxon>Stappia</taxon>
    </lineage>
</organism>
<feature type="binding site" evidence="12">
    <location>
        <begin position="216"/>
        <end position="221"/>
    </location>
    <ligand>
        <name>ATP</name>
        <dbReference type="ChEBI" id="CHEBI:30616"/>
    </ligand>
</feature>
<dbReference type="HAMAP" id="MF_01987">
    <property type="entry name" value="Ribokinase"/>
    <property type="match status" value="1"/>
</dbReference>
<comment type="similarity">
    <text evidence="12">Belongs to the carbohydrate kinase PfkB family. Ribokinase subfamily.</text>
</comment>
<comment type="caution">
    <text evidence="12">Lacks conserved residue(s) required for the propagation of feature annotation.</text>
</comment>
<feature type="domain" description="Carbohydrate kinase PfkB" evidence="13">
    <location>
        <begin position="2"/>
        <end position="290"/>
    </location>
</feature>
<dbReference type="CDD" id="cd01174">
    <property type="entry name" value="ribokinase"/>
    <property type="match status" value="1"/>
</dbReference>
<feature type="active site" description="Proton acceptor" evidence="12">
    <location>
        <position position="248"/>
    </location>
</feature>
<comment type="cofactor">
    <cofactor evidence="12">
        <name>Mg(2+)</name>
        <dbReference type="ChEBI" id="CHEBI:18420"/>
    </cofactor>
    <text evidence="12">Requires a divalent cation, most likely magnesium in vivo, as an electrophilic catalyst to aid phosphoryl group transfer. It is the chelate of the metal and the nucleotide that is the actual substrate.</text>
</comment>
<name>A0A839AAT9_9HYPH</name>
<evidence type="ECO:0000256" key="5">
    <source>
        <dbReference type="ARBA" id="ARBA00022723"/>
    </source>
</evidence>
<dbReference type="Gene3D" id="3.40.1190.20">
    <property type="match status" value="1"/>
</dbReference>
<evidence type="ECO:0000313" key="15">
    <source>
        <dbReference type="Proteomes" id="UP000541109"/>
    </source>
</evidence>
<dbReference type="InterPro" id="IPR002139">
    <property type="entry name" value="Ribo/fructo_kinase"/>
</dbReference>
<dbReference type="GO" id="GO:0046872">
    <property type="term" value="F:metal ion binding"/>
    <property type="evidence" value="ECO:0007669"/>
    <property type="project" value="UniProtKB-KW"/>
</dbReference>
<dbReference type="PANTHER" id="PTHR10584">
    <property type="entry name" value="SUGAR KINASE"/>
    <property type="match status" value="1"/>
</dbReference>
<evidence type="ECO:0000256" key="11">
    <source>
        <dbReference type="ARBA" id="ARBA00023277"/>
    </source>
</evidence>
<dbReference type="InterPro" id="IPR011611">
    <property type="entry name" value="PfkB_dom"/>
</dbReference>
<dbReference type="UniPathway" id="UPA00916">
    <property type="reaction ID" value="UER00889"/>
</dbReference>
<dbReference type="GO" id="GO:0005829">
    <property type="term" value="C:cytosol"/>
    <property type="evidence" value="ECO:0007669"/>
    <property type="project" value="TreeGrafter"/>
</dbReference>